<keyword evidence="8" id="KW-1185">Reference proteome</keyword>
<dbReference type="GO" id="GO:0016020">
    <property type="term" value="C:membrane"/>
    <property type="evidence" value="ECO:0007669"/>
    <property type="project" value="UniProtKB-SubCell"/>
</dbReference>
<dbReference type="InterPro" id="IPR049453">
    <property type="entry name" value="Memb_transporter_dom"/>
</dbReference>
<comment type="subcellular location">
    <subcellularLocation>
        <location evidence="1">Membrane</location>
        <topology evidence="1">Multi-pass membrane protein</topology>
    </subcellularLocation>
</comment>
<accession>A0A3N3ZV50</accession>
<evidence type="ECO:0000256" key="5">
    <source>
        <dbReference type="SAM" id="Phobius"/>
    </source>
</evidence>
<evidence type="ECO:0000313" key="8">
    <source>
        <dbReference type="Proteomes" id="UP000270616"/>
    </source>
</evidence>
<dbReference type="AlphaFoldDB" id="A0A3N3ZV50"/>
<keyword evidence="2 5" id="KW-0812">Transmembrane</keyword>
<dbReference type="Pfam" id="PF13515">
    <property type="entry name" value="FUSC_2"/>
    <property type="match status" value="1"/>
</dbReference>
<sequence length="359" mass="37309">MPTSALRSMVELGPARADHLPAARIALSVAVPLLLLLAMDRLDLSMYAAFGAFTAVYARQEPVWARFRHQALAGLLCTASVLIGAVLSSIDAPVGWVLAVTTIVAALGAVLAAVWLLKPAGSLFMVFATGAVGSLGASFVAPLPTVALVAGGAAAFSVLLGLVWVVFGEGVTGHVSDVLPSHGATTAQVWAHGGRFFLAAGLGGLLSLAVADSHNYWSQVAAVAPIAAPTTAARLQRGIHRVVGTLGGVAVTGFVLALPLETWHMVVVAITCQFLAELFIGRNYVVALLFVTPLALLMTQLVHPLPAADLLQARAVETVVGAAAGLLVVYLWRNEKERRADTQALPVLRRAMESDAEEA</sequence>
<feature type="domain" description="Integral membrane bound transporter" evidence="6">
    <location>
        <begin position="205"/>
        <end position="328"/>
    </location>
</feature>
<evidence type="ECO:0000256" key="2">
    <source>
        <dbReference type="ARBA" id="ARBA00022692"/>
    </source>
</evidence>
<keyword evidence="3 5" id="KW-1133">Transmembrane helix</keyword>
<feature type="transmembrane region" description="Helical" evidence="5">
    <location>
        <begin position="21"/>
        <end position="38"/>
    </location>
</feature>
<comment type="caution">
    <text evidence="7">The sequence shown here is derived from an EMBL/GenBank/DDBJ whole genome shotgun (WGS) entry which is preliminary data.</text>
</comment>
<reference evidence="7 8" key="1">
    <citation type="submission" date="2018-10" db="EMBL/GenBank/DDBJ databases">
        <title>Kocuria sp. M5W7-7, whole genome shotgun sequence.</title>
        <authorList>
            <person name="Tuo L."/>
        </authorList>
    </citation>
    <scope>NUCLEOTIDE SEQUENCE [LARGE SCALE GENOMIC DNA]</scope>
    <source>
        <strain evidence="7 8">M5W7-7</strain>
    </source>
</reference>
<feature type="transmembrane region" description="Helical" evidence="5">
    <location>
        <begin position="96"/>
        <end position="116"/>
    </location>
</feature>
<organism evidence="7 8">
    <name type="scientific">Kocuria soli</name>
    <dbReference type="NCBI Taxonomy" id="2485125"/>
    <lineage>
        <taxon>Bacteria</taxon>
        <taxon>Bacillati</taxon>
        <taxon>Actinomycetota</taxon>
        <taxon>Actinomycetes</taxon>
        <taxon>Micrococcales</taxon>
        <taxon>Micrococcaceae</taxon>
        <taxon>Kocuria</taxon>
    </lineage>
</organism>
<dbReference type="EMBL" id="RKMF01000001">
    <property type="protein sequence ID" value="ROZ65696.1"/>
    <property type="molecule type" value="Genomic_DNA"/>
</dbReference>
<proteinExistence type="predicted"/>
<feature type="transmembrane region" description="Helical" evidence="5">
    <location>
        <begin position="315"/>
        <end position="332"/>
    </location>
</feature>
<dbReference type="Proteomes" id="UP000270616">
    <property type="component" value="Unassembled WGS sequence"/>
</dbReference>
<evidence type="ECO:0000256" key="4">
    <source>
        <dbReference type="ARBA" id="ARBA00023136"/>
    </source>
</evidence>
<feature type="transmembrane region" description="Helical" evidence="5">
    <location>
        <begin position="147"/>
        <end position="167"/>
    </location>
</feature>
<gene>
    <name evidence="7" type="ORF">EDL96_01005</name>
</gene>
<evidence type="ECO:0000256" key="1">
    <source>
        <dbReference type="ARBA" id="ARBA00004141"/>
    </source>
</evidence>
<feature type="transmembrane region" description="Helical" evidence="5">
    <location>
        <begin position="285"/>
        <end position="303"/>
    </location>
</feature>
<dbReference type="RefSeq" id="WP_123823588.1">
    <property type="nucleotide sequence ID" value="NZ_RKMF01000001.1"/>
</dbReference>
<evidence type="ECO:0000256" key="3">
    <source>
        <dbReference type="ARBA" id="ARBA00022989"/>
    </source>
</evidence>
<feature type="transmembrane region" description="Helical" evidence="5">
    <location>
        <begin position="71"/>
        <end position="90"/>
    </location>
</feature>
<protein>
    <submittedName>
        <fullName evidence="7">FUSC family protein</fullName>
    </submittedName>
</protein>
<evidence type="ECO:0000259" key="6">
    <source>
        <dbReference type="Pfam" id="PF13515"/>
    </source>
</evidence>
<name>A0A3N3ZV50_9MICC</name>
<dbReference type="OrthoDB" id="4989419at2"/>
<evidence type="ECO:0000313" key="7">
    <source>
        <dbReference type="EMBL" id="ROZ65696.1"/>
    </source>
</evidence>
<feature type="transmembrane region" description="Helical" evidence="5">
    <location>
        <begin position="123"/>
        <end position="141"/>
    </location>
</feature>
<keyword evidence="4 5" id="KW-0472">Membrane</keyword>